<dbReference type="Pfam" id="PF01876">
    <property type="entry name" value="RNase_P_p30"/>
    <property type="match status" value="1"/>
</dbReference>
<comment type="subcellular location">
    <subcellularLocation>
        <location evidence="1">Nucleus</location>
    </subcellularLocation>
</comment>
<dbReference type="GO" id="GO:0004526">
    <property type="term" value="F:ribonuclease P activity"/>
    <property type="evidence" value="ECO:0007669"/>
    <property type="project" value="UniProtKB-EC"/>
</dbReference>
<dbReference type="GO" id="GO:0005655">
    <property type="term" value="C:nucleolar ribonuclease P complex"/>
    <property type="evidence" value="ECO:0007669"/>
    <property type="project" value="TreeGrafter"/>
</dbReference>
<comment type="caution">
    <text evidence="5">The sequence shown here is derived from an EMBL/GenBank/DDBJ whole genome shotgun (WGS) entry which is preliminary data.</text>
</comment>
<dbReference type="SUPFAM" id="SSF89550">
    <property type="entry name" value="PHP domain-like"/>
    <property type="match status" value="1"/>
</dbReference>
<evidence type="ECO:0000256" key="3">
    <source>
        <dbReference type="ARBA" id="ARBA00022694"/>
    </source>
</evidence>
<keyword evidence="5" id="KW-0378">Hydrolase</keyword>
<feature type="region of interest" description="Disordered" evidence="4">
    <location>
        <begin position="277"/>
        <end position="310"/>
    </location>
</feature>
<evidence type="ECO:0000313" key="5">
    <source>
        <dbReference type="EMBL" id="KAJ1998179.1"/>
    </source>
</evidence>
<dbReference type="AlphaFoldDB" id="A0A9W8BE13"/>
<dbReference type="EC" id="3.1.26.5" evidence="5"/>
<evidence type="ECO:0000256" key="1">
    <source>
        <dbReference type="ARBA" id="ARBA00004123"/>
    </source>
</evidence>
<evidence type="ECO:0000313" key="6">
    <source>
        <dbReference type="Proteomes" id="UP001150907"/>
    </source>
</evidence>
<protein>
    <submittedName>
        <fullName evidence="5">RNA-binding RNA processing protein rpp1</fullName>
        <ecNumber evidence="5">3.1.26.5</ecNumber>
    </submittedName>
</protein>
<dbReference type="Proteomes" id="UP001150907">
    <property type="component" value="Unassembled WGS sequence"/>
</dbReference>
<dbReference type="InterPro" id="IPR016195">
    <property type="entry name" value="Pol/histidinol_Pase-like"/>
</dbReference>
<proteinExistence type="inferred from homology"/>
<evidence type="ECO:0000256" key="4">
    <source>
        <dbReference type="SAM" id="MobiDB-lite"/>
    </source>
</evidence>
<dbReference type="GO" id="GO:0003723">
    <property type="term" value="F:RNA binding"/>
    <property type="evidence" value="ECO:0007669"/>
    <property type="project" value="TreeGrafter"/>
</dbReference>
<organism evidence="5 6">
    <name type="scientific">Coemansia thaxteri</name>
    <dbReference type="NCBI Taxonomy" id="2663907"/>
    <lineage>
        <taxon>Eukaryota</taxon>
        <taxon>Fungi</taxon>
        <taxon>Fungi incertae sedis</taxon>
        <taxon>Zoopagomycota</taxon>
        <taxon>Kickxellomycotina</taxon>
        <taxon>Kickxellomycetes</taxon>
        <taxon>Kickxellales</taxon>
        <taxon>Kickxellaceae</taxon>
        <taxon>Coemansia</taxon>
    </lineage>
</organism>
<keyword evidence="3" id="KW-0819">tRNA processing</keyword>
<dbReference type="InterPro" id="IPR002738">
    <property type="entry name" value="RNase_P_p30"/>
</dbReference>
<sequence>MDLRQIGGRRMFYDLNIALPESAGRAGGTISSQDWAVVVQAVEQARGLGYQVVALNQTIHGKLAADHLAVWRSIPAIKNAELSWDRETGTRGSGSAAASVGRGKIRVLRRVTAVVSDAAQGHSLGGAVAGEYDVVAVRPTSDKLLAAACSGTWEAVDVVSLDMGARWGYFVKHKTAGQALALGLSLEIAYGPALADATTRQQWVSNAAGLVRVTRGKGVIWTSGARQAFDLRSPYDITALGDVLQLNADLSKRALSSGPRTALVHAFTRTRTVRAVISVKPPPEENAEPASKRARVHGPSQSAEQRVGKP</sequence>
<name>A0A9W8BE13_9FUNG</name>
<dbReference type="Gene3D" id="3.20.20.140">
    <property type="entry name" value="Metal-dependent hydrolases"/>
    <property type="match status" value="1"/>
</dbReference>
<accession>A0A9W8BE13</accession>
<dbReference type="PANTHER" id="PTHR13031">
    <property type="entry name" value="RIBONUCLEASE P SUBUNIT P30"/>
    <property type="match status" value="1"/>
</dbReference>
<dbReference type="OrthoDB" id="17948at2759"/>
<comment type="similarity">
    <text evidence="2">Belongs to the eukaryotic/archaeal RNase P protein component 3 family.</text>
</comment>
<dbReference type="EMBL" id="JANBQF010001052">
    <property type="protein sequence ID" value="KAJ1998179.1"/>
    <property type="molecule type" value="Genomic_DNA"/>
</dbReference>
<keyword evidence="6" id="KW-1185">Reference proteome</keyword>
<reference evidence="5" key="1">
    <citation type="submission" date="2022-07" db="EMBL/GenBank/DDBJ databases">
        <title>Phylogenomic reconstructions and comparative analyses of Kickxellomycotina fungi.</title>
        <authorList>
            <person name="Reynolds N.K."/>
            <person name="Stajich J.E."/>
            <person name="Barry K."/>
            <person name="Grigoriev I.V."/>
            <person name="Crous P."/>
            <person name="Smith M.E."/>
        </authorList>
    </citation>
    <scope>NUCLEOTIDE SEQUENCE</scope>
    <source>
        <strain evidence="5">IMI 214461</strain>
    </source>
</reference>
<gene>
    <name evidence="5" type="primary">RPP1</name>
    <name evidence="5" type="ORF">H4R26_005556</name>
</gene>
<dbReference type="GO" id="GO:0008033">
    <property type="term" value="P:tRNA processing"/>
    <property type="evidence" value="ECO:0007669"/>
    <property type="project" value="UniProtKB-KW"/>
</dbReference>
<evidence type="ECO:0000256" key="2">
    <source>
        <dbReference type="ARBA" id="ARBA00007331"/>
    </source>
</evidence>
<dbReference type="PANTHER" id="PTHR13031:SF0">
    <property type="entry name" value="RIBONUCLEASE P PROTEIN SUBUNIT P30"/>
    <property type="match status" value="1"/>
</dbReference>